<dbReference type="AlphaFoldDB" id="A0A1X9NCV9"/>
<accession>A0A1X9NCV9</accession>
<keyword evidence="2" id="KW-1185">Reference proteome</keyword>
<dbReference type="STRING" id="716816.BST96_00930"/>
<evidence type="ECO:0000313" key="2">
    <source>
        <dbReference type="Proteomes" id="UP000193450"/>
    </source>
</evidence>
<evidence type="ECO:0000313" key="1">
    <source>
        <dbReference type="EMBL" id="ARN72797.1"/>
    </source>
</evidence>
<protein>
    <recommendedName>
        <fullName evidence="3">VOC domain-containing protein</fullName>
    </recommendedName>
</protein>
<dbReference type="SUPFAM" id="SSF54593">
    <property type="entry name" value="Glyoxalase/Bleomycin resistance protein/Dihydroxybiphenyl dioxygenase"/>
    <property type="match status" value="1"/>
</dbReference>
<sequence length="289" mass="32018">MFSFKLLLLVTVLTTDLSGTEQTYQDFLHYQTIETGVVSTELAKLWQDPELAGQPYSIMQAASGKQTYLRFIETEKKITRQQPGWTAIEILTQDVDKLEKELNPATNPASPFTIRGPPAWLTDKQNVKAMQVSGPAGELLYLSQIKDPSKMITSNQSTDSYVDQTFIMVAGSADFHSALSFYSEDLGLKPLGPFPYKVAVLADQLSLPQDTVFDLSLIKVTDTFAIEVDSYPKPLPKYSGTIHSISLLADIKEGMKKPAGKKLKSFPYNERSVLMLNGNAGEKIEVILP</sequence>
<dbReference type="EMBL" id="CP019343">
    <property type="protein sequence ID" value="ARN72797.1"/>
    <property type="molecule type" value="Genomic_DNA"/>
</dbReference>
<name>A0A1X9NCV9_9GAMM</name>
<evidence type="ECO:0008006" key="3">
    <source>
        <dbReference type="Google" id="ProtNLM"/>
    </source>
</evidence>
<gene>
    <name evidence="1" type="ORF">BST96_00930</name>
</gene>
<dbReference type="Proteomes" id="UP000193450">
    <property type="component" value="Chromosome"/>
</dbReference>
<reference evidence="1 2" key="1">
    <citation type="submission" date="2016-11" db="EMBL/GenBank/DDBJ databases">
        <title>Trade-off between light-utilization and light-protection in marine flavobacteria.</title>
        <authorList>
            <person name="Kumagai Y."/>
        </authorList>
    </citation>
    <scope>NUCLEOTIDE SEQUENCE [LARGE SCALE GENOMIC DNA]</scope>
    <source>
        <strain evidence="1 2">NBRC 107125</strain>
    </source>
</reference>
<dbReference type="KEGG" id="osg:BST96_00930"/>
<dbReference type="InterPro" id="IPR029068">
    <property type="entry name" value="Glyas_Bleomycin-R_OHBP_Dase"/>
</dbReference>
<dbReference type="RefSeq" id="WP_085756889.1">
    <property type="nucleotide sequence ID" value="NZ_CP019343.1"/>
</dbReference>
<dbReference type="OrthoDB" id="7545296at2"/>
<organism evidence="1 2">
    <name type="scientific">Oceanicoccus sagamiensis</name>
    <dbReference type="NCBI Taxonomy" id="716816"/>
    <lineage>
        <taxon>Bacteria</taxon>
        <taxon>Pseudomonadati</taxon>
        <taxon>Pseudomonadota</taxon>
        <taxon>Gammaproteobacteria</taxon>
        <taxon>Cellvibrionales</taxon>
        <taxon>Spongiibacteraceae</taxon>
        <taxon>Oceanicoccus</taxon>
    </lineage>
</organism>
<proteinExistence type="predicted"/>